<evidence type="ECO:0000313" key="4">
    <source>
        <dbReference type="Ensembl" id="ENSPLAP00000009137.1"/>
    </source>
</evidence>
<dbReference type="Gene3D" id="3.30.1360.220">
    <property type="entry name" value="Domain of unknown function (DUF3480), N-terminal subdomain"/>
    <property type="match status" value="1"/>
</dbReference>
<feature type="region of interest" description="Disordered" evidence="1">
    <location>
        <begin position="41"/>
        <end position="60"/>
    </location>
</feature>
<dbReference type="Ensembl" id="ENSPLAT00000001721.1">
    <property type="protein sequence ID" value="ENSPLAP00000009137.1"/>
    <property type="gene ID" value="ENSPLAG00000011857.1"/>
</dbReference>
<sequence length="677" mass="74704">MSLNLLVNNLFSFCKPKFFCWSCTMMLSRCRKLDSVPSAETPATAVNQSPNPNNPAEYCSTIPPLQQAQASGVLSSPPPTVMVPVGVLKQPGNEGSLSRDQRRVWFADGVLPNGDTAESSKPPSSGSASSQSRVASTCSNKSATAEAPVASSVRSACTVVFRSESPADYAVEERPSEIVLMQQLEEGGPDPLVFVLNANLLAMVKLVNYVNRKCWYVTTKGMHAVGQAEVVILLQCLPDEKTIPKDIFTHFVQLYQEALSGNVLSHLSHSFFTQSFLGSKEHGGFLYISPSFQSLQDLLLPNPPYLFGILIQKWETPWAKVFPIRLMLRLGAEYRFYPCPLFSVRFRKPLFGETGHTIMNLLADFRNYQYTLPVVKGLVVDMEVRKTSIKIPSNRYNELMKAMNKSNEHVLAMGACFNERADSHLVCVQNDDGNYQTQAISIHHQPRKVTGSCFFVFSGALKASSGFLAKTSIVEDGVMIQITAETMDSLRQALRDMKDFTITCGKAEQEENPELVHILWTEDDQNFNKGVISPIDGKSMESITSVKIFHGSEFKANGKVIRWTEVFFLQSEDQPSGLSDPADHSRLAENVARAFCMALCPHLKLLKEDGMAKLGLRVTLDSDQVGYLAGSNGQPLLPQYLSDLDSALIPVIHGGACQLSEGPVVMELVFYILEIIS</sequence>
<accession>A0A3B3U938</accession>
<dbReference type="GO" id="GO:0031901">
    <property type="term" value="C:early endosome membrane"/>
    <property type="evidence" value="ECO:0007669"/>
    <property type="project" value="TreeGrafter"/>
</dbReference>
<dbReference type="InterPro" id="IPR022557">
    <property type="entry name" value="SARA-like_C"/>
</dbReference>
<reference evidence="4" key="1">
    <citation type="submission" date="2025-08" db="UniProtKB">
        <authorList>
            <consortium name="Ensembl"/>
        </authorList>
    </citation>
    <scope>IDENTIFICATION</scope>
</reference>
<name>A0A3B3U938_9TELE</name>
<dbReference type="GO" id="GO:0072574">
    <property type="term" value="P:hepatocyte proliferation"/>
    <property type="evidence" value="ECO:0007669"/>
    <property type="project" value="Ensembl"/>
</dbReference>
<feature type="compositionally biased region" description="Low complexity" evidence="1">
    <location>
        <begin position="119"/>
        <end position="134"/>
    </location>
</feature>
<dbReference type="Gene3D" id="4.10.720.10">
    <property type="entry name" value="Smad anchor for receptor activation, Smad-binding domain"/>
    <property type="match status" value="1"/>
</dbReference>
<dbReference type="Pfam" id="PF11979">
    <property type="entry name" value="SARA_C"/>
    <property type="match status" value="1"/>
</dbReference>
<feature type="domain" description="Smad anchor for receptor activation-like C-terminal" evidence="2">
    <location>
        <begin position="300"/>
        <end position="652"/>
    </location>
</feature>
<dbReference type="PANTHER" id="PTHR46319">
    <property type="entry name" value="ZINC FINGER FYVE DOMAIN-CONTAINING PROTEIN"/>
    <property type="match status" value="1"/>
</dbReference>
<keyword evidence="5" id="KW-1185">Reference proteome</keyword>
<dbReference type="STRING" id="48699.ENSPLAP00000009137"/>
<dbReference type="GeneTree" id="ENSGT00940000154290"/>
<dbReference type="InterPro" id="IPR037145">
    <property type="entry name" value="SARA_Smad-bd_sf"/>
</dbReference>
<proteinExistence type="predicted"/>
<dbReference type="SMART" id="SM01421">
    <property type="entry name" value="DUF3480"/>
    <property type="match status" value="1"/>
</dbReference>
<dbReference type="Pfam" id="PF11409">
    <property type="entry name" value="SARA"/>
    <property type="match status" value="1"/>
</dbReference>
<evidence type="ECO:0000259" key="3">
    <source>
        <dbReference type="SMART" id="SM01422"/>
    </source>
</evidence>
<evidence type="ECO:0000313" key="5">
    <source>
        <dbReference type="Proteomes" id="UP000261500"/>
    </source>
</evidence>
<evidence type="ECO:0000256" key="1">
    <source>
        <dbReference type="SAM" id="MobiDB-lite"/>
    </source>
</evidence>
<dbReference type="FunFam" id="4.10.720.10:FF:000001">
    <property type="entry name" value="Zinc finger, FYVE domain-containing 9a"/>
    <property type="match status" value="1"/>
</dbReference>
<dbReference type="Gene3D" id="3.30.500.40">
    <property type="match status" value="1"/>
</dbReference>
<dbReference type="FunFam" id="3.30.500.40:FF:000001">
    <property type="entry name" value="Zinc finger, FYVE domain-containing 9a"/>
    <property type="match status" value="1"/>
</dbReference>
<feature type="region of interest" description="Disordered" evidence="1">
    <location>
        <begin position="110"/>
        <end position="134"/>
    </location>
</feature>
<reference evidence="4" key="2">
    <citation type="submission" date="2025-09" db="UniProtKB">
        <authorList>
            <consortium name="Ensembl"/>
        </authorList>
    </citation>
    <scope>IDENTIFICATION</scope>
</reference>
<protein>
    <submittedName>
        <fullName evidence="4">Zinc finger FYVE-type containing 9</fullName>
    </submittedName>
</protein>
<dbReference type="GO" id="GO:0048699">
    <property type="term" value="P:generation of neurons"/>
    <property type="evidence" value="ECO:0007669"/>
    <property type="project" value="Ensembl"/>
</dbReference>
<organism evidence="4 5">
    <name type="scientific">Poecilia latipinna</name>
    <name type="common">sailfin molly</name>
    <dbReference type="NCBI Taxonomy" id="48699"/>
    <lineage>
        <taxon>Eukaryota</taxon>
        <taxon>Metazoa</taxon>
        <taxon>Chordata</taxon>
        <taxon>Craniata</taxon>
        <taxon>Vertebrata</taxon>
        <taxon>Euteleostomi</taxon>
        <taxon>Actinopterygii</taxon>
        <taxon>Neopterygii</taxon>
        <taxon>Teleostei</taxon>
        <taxon>Neoteleostei</taxon>
        <taxon>Acanthomorphata</taxon>
        <taxon>Ovalentaria</taxon>
        <taxon>Atherinomorphae</taxon>
        <taxon>Cyprinodontiformes</taxon>
        <taxon>Poeciliidae</taxon>
        <taxon>Poeciliinae</taxon>
        <taxon>Poecilia</taxon>
    </lineage>
</organism>
<feature type="domain" description="Smad anchor for receptor activation-like Smad-binding" evidence="3">
    <location>
        <begin position="49"/>
        <end position="87"/>
    </location>
</feature>
<dbReference type="Proteomes" id="UP000261500">
    <property type="component" value="Unplaced"/>
</dbReference>
<dbReference type="SMART" id="SM01422">
    <property type="entry name" value="SARA"/>
    <property type="match status" value="1"/>
</dbReference>
<dbReference type="PANTHER" id="PTHR46319:SF2">
    <property type="entry name" value="ZINC FINGER FYVE DOMAIN-CONTAINING PROTEIN 9"/>
    <property type="match status" value="1"/>
</dbReference>
<dbReference type="FunFam" id="3.30.1360.220:FF:000001">
    <property type="entry name" value="Zinc finger, FYVE domain-containing 9a"/>
    <property type="match status" value="1"/>
</dbReference>
<dbReference type="InterPro" id="IPR024608">
    <property type="entry name" value="SARA-like_SBD"/>
</dbReference>
<dbReference type="AlphaFoldDB" id="A0A3B3U938"/>
<evidence type="ECO:0000259" key="2">
    <source>
        <dbReference type="SMART" id="SM01421"/>
    </source>
</evidence>
<dbReference type="GO" id="GO:0016197">
    <property type="term" value="P:endosomal transport"/>
    <property type="evidence" value="ECO:0007669"/>
    <property type="project" value="TreeGrafter"/>
</dbReference>